<proteinExistence type="predicted"/>
<dbReference type="EMBL" id="RDQH01000330">
    <property type="protein sequence ID" value="RXI01078.1"/>
    <property type="molecule type" value="Genomic_DNA"/>
</dbReference>
<organism evidence="2 3">
    <name type="scientific">Malus domestica</name>
    <name type="common">Apple</name>
    <name type="synonym">Pyrus malus</name>
    <dbReference type="NCBI Taxonomy" id="3750"/>
    <lineage>
        <taxon>Eukaryota</taxon>
        <taxon>Viridiplantae</taxon>
        <taxon>Streptophyta</taxon>
        <taxon>Embryophyta</taxon>
        <taxon>Tracheophyta</taxon>
        <taxon>Spermatophyta</taxon>
        <taxon>Magnoliopsida</taxon>
        <taxon>eudicotyledons</taxon>
        <taxon>Gunneridae</taxon>
        <taxon>Pentapetalae</taxon>
        <taxon>rosids</taxon>
        <taxon>fabids</taxon>
        <taxon>Rosales</taxon>
        <taxon>Rosaceae</taxon>
        <taxon>Amygdaloideae</taxon>
        <taxon>Maleae</taxon>
        <taxon>Malus</taxon>
    </lineage>
</organism>
<protein>
    <submittedName>
        <fullName evidence="2">Uncharacterized protein</fullName>
    </submittedName>
</protein>
<feature type="compositionally biased region" description="Basic and acidic residues" evidence="1">
    <location>
        <begin position="61"/>
        <end position="75"/>
    </location>
</feature>
<accession>A0A498K195</accession>
<comment type="caution">
    <text evidence="2">The sequence shown here is derived from an EMBL/GenBank/DDBJ whole genome shotgun (WGS) entry which is preliminary data.</text>
</comment>
<keyword evidence="3" id="KW-1185">Reference proteome</keyword>
<dbReference type="AlphaFoldDB" id="A0A498K195"/>
<evidence type="ECO:0000313" key="2">
    <source>
        <dbReference type="EMBL" id="RXI01078.1"/>
    </source>
</evidence>
<gene>
    <name evidence="2" type="ORF">DVH24_001312</name>
</gene>
<feature type="region of interest" description="Disordered" evidence="1">
    <location>
        <begin position="48"/>
        <end position="75"/>
    </location>
</feature>
<evidence type="ECO:0000256" key="1">
    <source>
        <dbReference type="SAM" id="MobiDB-lite"/>
    </source>
</evidence>
<reference evidence="2 3" key="1">
    <citation type="submission" date="2018-10" db="EMBL/GenBank/DDBJ databases">
        <title>A high-quality apple genome assembly.</title>
        <authorList>
            <person name="Hu J."/>
        </authorList>
    </citation>
    <scope>NUCLEOTIDE SEQUENCE [LARGE SCALE GENOMIC DNA]</scope>
    <source>
        <strain evidence="3">cv. HFTH1</strain>
        <tissue evidence="2">Young leaf</tissue>
    </source>
</reference>
<evidence type="ECO:0000313" key="3">
    <source>
        <dbReference type="Proteomes" id="UP000290289"/>
    </source>
</evidence>
<dbReference type="Proteomes" id="UP000290289">
    <property type="component" value="Chromosome 4"/>
</dbReference>
<sequence>MEDWSGASRTSRTLLGLGFLMDHKGGFWTHKLLQNWPNIAEFNAKNATPIAASHSPPTDSGENKTSEGKKAENLRKDKVPWSKIVSATVSVKKQGIEMAFIPLTQIQAAAEVALKLHFEIDCRSSKALCEVPAAIPDGCAVLFETWKIQVFKDEKKKKSLLTNWR</sequence>
<name>A0A498K195_MALDO</name>